<dbReference type="FunFam" id="1.10.510.10:FF:000358">
    <property type="entry name" value="Putative leucine-rich repeat receptor-like serine/threonine-protein kinase"/>
    <property type="match status" value="1"/>
</dbReference>
<dbReference type="GO" id="GO:0051707">
    <property type="term" value="P:response to other organism"/>
    <property type="evidence" value="ECO:0007669"/>
    <property type="project" value="UniProtKB-ARBA"/>
</dbReference>
<organism evidence="26 27">
    <name type="scientific">Castilleja foliolosa</name>
    <dbReference type="NCBI Taxonomy" id="1961234"/>
    <lineage>
        <taxon>Eukaryota</taxon>
        <taxon>Viridiplantae</taxon>
        <taxon>Streptophyta</taxon>
        <taxon>Embryophyta</taxon>
        <taxon>Tracheophyta</taxon>
        <taxon>Spermatophyta</taxon>
        <taxon>Magnoliopsida</taxon>
        <taxon>eudicotyledons</taxon>
        <taxon>Gunneridae</taxon>
        <taxon>Pentapetalae</taxon>
        <taxon>asterids</taxon>
        <taxon>lamiids</taxon>
        <taxon>Lamiales</taxon>
        <taxon>Orobanchaceae</taxon>
        <taxon>Pedicularideae</taxon>
        <taxon>Castillejinae</taxon>
        <taxon>Castilleja</taxon>
    </lineage>
</organism>
<evidence type="ECO:0000256" key="16">
    <source>
        <dbReference type="ARBA" id="ARBA00022989"/>
    </source>
</evidence>
<evidence type="ECO:0000256" key="18">
    <source>
        <dbReference type="ARBA" id="ARBA00023170"/>
    </source>
</evidence>
<gene>
    <name evidence="26" type="ORF">CASFOL_016318</name>
</gene>
<keyword evidence="27" id="KW-1185">Reference proteome</keyword>
<dbReference type="Pfam" id="PF08263">
    <property type="entry name" value="LRRNT_2"/>
    <property type="match status" value="1"/>
</dbReference>
<dbReference type="InterPro" id="IPR008271">
    <property type="entry name" value="Ser/Thr_kinase_AS"/>
</dbReference>
<sequence length="1141" mass="126087">MKNSYSFFITIVFLSLLTKFDQFMCTRIYINPTTADQNSLLSIKNSITPDPYGVLANNWSTNTSVCNWIGVSCGTKHQRVISLNISGFALSGALPPHLGNLTFLRYLDTSSNNFTGPIPSELSRLYRLRVINVSYNLLTGTIPSWLGTLPQLEQIRLRNNTFSGTIPTSLFRNNSRLQILSLRYNSLNGSIPDEIGNCTSLQNVYFDYNELTGPIPYGIFNLSSIREIWIMGNHLSGSLPSDICDNLPNLTTLALSSNQIEGRIPRNIWKCRKLEILSLSYNGFDGEIPSEIGRLSMLRELYLGYYTNYTGGIPVEFGNLSSLEILDVNRASLTGYLPKEIGSCTSLREIYLDSNYLTGPIPEQIGNCSYLTGIYLGSNHFTGELPQELGNLKFLQIFVVSNNSLSGSIPSSIFNISTLQLLALSRNQFSGSLRIPTDSSSLSNLQVLLLTNNKLTLKSYCPGILQQLIHWPHSQQSPDQELGFLVSLTNCPLLKRLSISNNPLNGILPTSIGKLSTSLEYFEAESCNIKGDIPSTIGNLSSLQYLSLEGNQLTGLIPTTISKLNDLQRLYLSENQLQGYIPSDLCRLSNMGELYLNNNNLTGPIPECLGDVRSLRIVNLGSNQLSSNIPSDFWNLRDLLFLNLSSNSLSGELSSQIASLRVINVLDLSSNHLSGVIPGSIDGCQSLINLSLSNNKLDGSIPTSLGNIRGLSSLDLSNNNLSGSIPESLQSLNLLQYFNVSYNKLEGEVPTGGRFSNFTGSSFFNNSAFCGEERFQVPRCSEKDIRSSRLKLMKYILPPVASVIILATIIILVLIRRRRLKNVPGAVDISLGLDSWRRVSYIELVNGTNEFSETNLLGKGGFGSVFKGMLSDGLIVAVKVFNLQLERSGKSFETECEILSSVRHRNLVRIIGCCTNTEFKALILEYMTNGSLEKWLYVENNFLDLIQSLQIAIDVASALEYLHHGHTFPIVHCDIKPSNVLLDEDMVAHLADFGISKLFDDGESMVQTKTLGTIGYAAPEYGSEGKVSTNGDVYSYGILLLEIFTRKKPTDDMFSEEMSLKDWVNKALHENAVSEIVAPDLLAREDEQFDEKQECILSIFSLAMKCLVFSPDERINMIEIVAALHKNKASVVAGKTKASTI</sequence>
<evidence type="ECO:0000256" key="3">
    <source>
        <dbReference type="ARBA" id="ARBA00008684"/>
    </source>
</evidence>
<keyword evidence="16 23" id="KW-1133">Transmembrane helix</keyword>
<evidence type="ECO:0000256" key="23">
    <source>
        <dbReference type="SAM" id="Phobius"/>
    </source>
</evidence>
<evidence type="ECO:0000259" key="25">
    <source>
        <dbReference type="PROSITE" id="PS50011"/>
    </source>
</evidence>
<keyword evidence="6" id="KW-0723">Serine/threonine-protein kinase</keyword>
<dbReference type="SMART" id="SM00369">
    <property type="entry name" value="LRR_TYP"/>
    <property type="match status" value="12"/>
</dbReference>
<dbReference type="InterPro" id="IPR051716">
    <property type="entry name" value="Plant_RL_S/T_kinase"/>
</dbReference>
<keyword evidence="7" id="KW-0597">Phosphoprotein</keyword>
<keyword evidence="19" id="KW-0325">Glycoprotein</keyword>
<evidence type="ECO:0000256" key="1">
    <source>
        <dbReference type="ARBA" id="ARBA00004162"/>
    </source>
</evidence>
<evidence type="ECO:0000256" key="13">
    <source>
        <dbReference type="ARBA" id="ARBA00022741"/>
    </source>
</evidence>
<dbReference type="InterPro" id="IPR001611">
    <property type="entry name" value="Leu-rich_rpt"/>
</dbReference>
<dbReference type="InterPro" id="IPR000719">
    <property type="entry name" value="Prot_kinase_dom"/>
</dbReference>
<dbReference type="Pfam" id="PF13855">
    <property type="entry name" value="LRR_8"/>
    <property type="match status" value="2"/>
</dbReference>
<keyword evidence="8" id="KW-0433">Leucine-rich repeat</keyword>
<evidence type="ECO:0000256" key="11">
    <source>
        <dbReference type="ARBA" id="ARBA00022729"/>
    </source>
</evidence>
<dbReference type="PROSITE" id="PS00108">
    <property type="entry name" value="PROTEIN_KINASE_ST"/>
    <property type="match status" value="1"/>
</dbReference>
<dbReference type="SMART" id="SM00220">
    <property type="entry name" value="S_TKc"/>
    <property type="match status" value="1"/>
</dbReference>
<evidence type="ECO:0000313" key="27">
    <source>
        <dbReference type="Proteomes" id="UP001632038"/>
    </source>
</evidence>
<keyword evidence="14" id="KW-0418">Kinase</keyword>
<dbReference type="EC" id="2.7.11.1" evidence="4"/>
<dbReference type="GO" id="GO:0099402">
    <property type="term" value="P:plant organ development"/>
    <property type="evidence" value="ECO:0007669"/>
    <property type="project" value="UniProtKB-ARBA"/>
</dbReference>
<dbReference type="FunFam" id="3.30.200.20:FF:000661">
    <property type="entry name" value="Serine-threonine protein kinase plant-type"/>
    <property type="match status" value="1"/>
</dbReference>
<comment type="similarity">
    <text evidence="3">Belongs to the protein kinase superfamily. Ser/Thr protein kinase family.</text>
</comment>
<feature type="transmembrane region" description="Helical" evidence="23">
    <location>
        <begin position="795"/>
        <end position="815"/>
    </location>
</feature>
<evidence type="ECO:0000256" key="19">
    <source>
        <dbReference type="ARBA" id="ARBA00023180"/>
    </source>
</evidence>
<dbReference type="InterPro" id="IPR017441">
    <property type="entry name" value="Protein_kinase_ATP_BS"/>
</dbReference>
<dbReference type="PROSITE" id="PS50011">
    <property type="entry name" value="PROTEIN_KINASE_DOM"/>
    <property type="match status" value="1"/>
</dbReference>
<dbReference type="Gene3D" id="3.30.200.20">
    <property type="entry name" value="Phosphorylase Kinase, domain 1"/>
    <property type="match status" value="1"/>
</dbReference>
<dbReference type="InterPro" id="IPR032675">
    <property type="entry name" value="LRR_dom_sf"/>
</dbReference>
<evidence type="ECO:0000256" key="5">
    <source>
        <dbReference type="ARBA" id="ARBA00022475"/>
    </source>
</evidence>
<keyword evidence="12" id="KW-0677">Repeat</keyword>
<feature type="signal peptide" evidence="24">
    <location>
        <begin position="1"/>
        <end position="22"/>
    </location>
</feature>
<feature type="chain" id="PRO_5044838541" description="non-specific serine/threonine protein kinase" evidence="24">
    <location>
        <begin position="23"/>
        <end position="1141"/>
    </location>
</feature>
<dbReference type="GO" id="GO:0009653">
    <property type="term" value="P:anatomical structure morphogenesis"/>
    <property type="evidence" value="ECO:0007669"/>
    <property type="project" value="UniProtKB-ARBA"/>
</dbReference>
<evidence type="ECO:0000256" key="12">
    <source>
        <dbReference type="ARBA" id="ARBA00022737"/>
    </source>
</evidence>
<dbReference type="PROSITE" id="PS00107">
    <property type="entry name" value="PROTEIN_KINASE_ATP"/>
    <property type="match status" value="1"/>
</dbReference>
<dbReference type="FunFam" id="3.80.10.10:FF:000041">
    <property type="entry name" value="LRR receptor-like serine/threonine-protein kinase ERECTA"/>
    <property type="match status" value="1"/>
</dbReference>
<keyword evidence="9" id="KW-0808">Transferase</keyword>
<feature type="binding site" evidence="22">
    <location>
        <position position="879"/>
    </location>
    <ligand>
        <name>ATP</name>
        <dbReference type="ChEBI" id="CHEBI:30616"/>
    </ligand>
</feature>
<evidence type="ECO:0000256" key="9">
    <source>
        <dbReference type="ARBA" id="ARBA00022679"/>
    </source>
</evidence>
<accession>A0ABD3DKF0</accession>
<keyword evidence="15 22" id="KW-0067">ATP-binding</keyword>
<dbReference type="FunFam" id="3.80.10.10:FF:000400">
    <property type="entry name" value="Nuclear pore complex protein NUP107"/>
    <property type="match status" value="1"/>
</dbReference>
<dbReference type="AlphaFoldDB" id="A0ABD3DKF0"/>
<dbReference type="GO" id="GO:0005886">
    <property type="term" value="C:plasma membrane"/>
    <property type="evidence" value="ECO:0007669"/>
    <property type="project" value="UniProtKB-SubCell"/>
</dbReference>
<keyword evidence="10 23" id="KW-0812">Transmembrane</keyword>
<keyword evidence="11 24" id="KW-0732">Signal</keyword>
<protein>
    <recommendedName>
        <fullName evidence="4">non-specific serine/threonine protein kinase</fullName>
        <ecNumber evidence="4">2.7.11.1</ecNumber>
    </recommendedName>
</protein>
<dbReference type="EMBL" id="JAVIJP010000017">
    <property type="protein sequence ID" value="KAL3641350.1"/>
    <property type="molecule type" value="Genomic_DNA"/>
</dbReference>
<evidence type="ECO:0000256" key="10">
    <source>
        <dbReference type="ARBA" id="ARBA00022692"/>
    </source>
</evidence>
<dbReference type="SUPFAM" id="SSF56112">
    <property type="entry name" value="Protein kinase-like (PK-like)"/>
    <property type="match status" value="1"/>
</dbReference>
<comment type="caution">
    <text evidence="26">The sequence shown here is derived from an EMBL/GenBank/DDBJ whole genome shotgun (WGS) entry which is preliminary data.</text>
</comment>
<evidence type="ECO:0000256" key="7">
    <source>
        <dbReference type="ARBA" id="ARBA00022553"/>
    </source>
</evidence>
<evidence type="ECO:0000256" key="6">
    <source>
        <dbReference type="ARBA" id="ARBA00022527"/>
    </source>
</evidence>
<evidence type="ECO:0000256" key="14">
    <source>
        <dbReference type="ARBA" id="ARBA00022777"/>
    </source>
</evidence>
<name>A0ABD3DKF0_9LAMI</name>
<dbReference type="Gene3D" id="1.10.510.10">
    <property type="entry name" value="Transferase(Phosphotransferase) domain 1"/>
    <property type="match status" value="1"/>
</dbReference>
<dbReference type="FunFam" id="3.80.10.10:FF:000288">
    <property type="entry name" value="LRR receptor-like serine/threonine-protein kinase EFR"/>
    <property type="match status" value="1"/>
</dbReference>
<dbReference type="InterPro" id="IPR003591">
    <property type="entry name" value="Leu-rich_rpt_typical-subtyp"/>
</dbReference>
<comment type="catalytic activity">
    <reaction evidence="20">
        <text>L-threonyl-[protein] + ATP = O-phospho-L-threonyl-[protein] + ADP + H(+)</text>
        <dbReference type="Rhea" id="RHEA:46608"/>
        <dbReference type="Rhea" id="RHEA-COMP:11060"/>
        <dbReference type="Rhea" id="RHEA-COMP:11605"/>
        <dbReference type="ChEBI" id="CHEBI:15378"/>
        <dbReference type="ChEBI" id="CHEBI:30013"/>
        <dbReference type="ChEBI" id="CHEBI:30616"/>
        <dbReference type="ChEBI" id="CHEBI:61977"/>
        <dbReference type="ChEBI" id="CHEBI:456216"/>
        <dbReference type="EC" id="2.7.11.1"/>
    </reaction>
</comment>
<dbReference type="PANTHER" id="PTHR48053:SF59">
    <property type="entry name" value="PROTEIN KINASE DOMAIN-CONTAINING PROTEIN"/>
    <property type="match status" value="1"/>
</dbReference>
<evidence type="ECO:0000256" key="21">
    <source>
        <dbReference type="ARBA" id="ARBA00048679"/>
    </source>
</evidence>
<dbReference type="InterPro" id="IPR011009">
    <property type="entry name" value="Kinase-like_dom_sf"/>
</dbReference>
<comment type="subcellular location">
    <subcellularLocation>
        <location evidence="1">Cell membrane</location>
        <topology evidence="1">Single-pass membrane protein</topology>
    </subcellularLocation>
    <subcellularLocation>
        <location evidence="2">Membrane</location>
        <topology evidence="2">Single-pass type I membrane protein</topology>
    </subcellularLocation>
</comment>
<dbReference type="Pfam" id="PF00560">
    <property type="entry name" value="LRR_1"/>
    <property type="match status" value="11"/>
</dbReference>
<feature type="domain" description="Protein kinase" evidence="25">
    <location>
        <begin position="851"/>
        <end position="1128"/>
    </location>
</feature>
<dbReference type="Gene3D" id="3.80.10.10">
    <property type="entry name" value="Ribonuclease Inhibitor"/>
    <property type="match status" value="3"/>
</dbReference>
<evidence type="ECO:0000256" key="24">
    <source>
        <dbReference type="SAM" id="SignalP"/>
    </source>
</evidence>
<proteinExistence type="inferred from homology"/>
<dbReference type="FunFam" id="3.80.10.10:FF:000095">
    <property type="entry name" value="LRR receptor-like serine/threonine-protein kinase GSO1"/>
    <property type="match status" value="1"/>
</dbReference>
<evidence type="ECO:0000256" key="20">
    <source>
        <dbReference type="ARBA" id="ARBA00047899"/>
    </source>
</evidence>
<reference evidence="27" key="1">
    <citation type="journal article" date="2024" name="IScience">
        <title>Strigolactones Initiate the Formation of Haustorium-like Structures in Castilleja.</title>
        <authorList>
            <person name="Buerger M."/>
            <person name="Peterson D."/>
            <person name="Chory J."/>
        </authorList>
    </citation>
    <scope>NUCLEOTIDE SEQUENCE [LARGE SCALE GENOMIC DNA]</scope>
</reference>
<dbReference type="PROSITE" id="PS51450">
    <property type="entry name" value="LRR"/>
    <property type="match status" value="1"/>
</dbReference>
<dbReference type="GO" id="GO:0006952">
    <property type="term" value="P:defense response"/>
    <property type="evidence" value="ECO:0007669"/>
    <property type="project" value="UniProtKB-ARBA"/>
</dbReference>
<evidence type="ECO:0000313" key="26">
    <source>
        <dbReference type="EMBL" id="KAL3641350.1"/>
    </source>
</evidence>
<keyword evidence="13 22" id="KW-0547">Nucleotide-binding</keyword>
<keyword evidence="5" id="KW-1003">Cell membrane</keyword>
<evidence type="ECO:0000256" key="8">
    <source>
        <dbReference type="ARBA" id="ARBA00022614"/>
    </source>
</evidence>
<evidence type="ECO:0000256" key="4">
    <source>
        <dbReference type="ARBA" id="ARBA00012513"/>
    </source>
</evidence>
<dbReference type="SUPFAM" id="SSF52058">
    <property type="entry name" value="L domain-like"/>
    <property type="match status" value="3"/>
</dbReference>
<dbReference type="GO" id="GO:0004674">
    <property type="term" value="F:protein serine/threonine kinase activity"/>
    <property type="evidence" value="ECO:0007669"/>
    <property type="project" value="UniProtKB-KW"/>
</dbReference>
<evidence type="ECO:0000256" key="2">
    <source>
        <dbReference type="ARBA" id="ARBA00004479"/>
    </source>
</evidence>
<evidence type="ECO:0000256" key="22">
    <source>
        <dbReference type="PROSITE-ProRule" id="PRU10141"/>
    </source>
</evidence>
<dbReference type="InterPro" id="IPR013210">
    <property type="entry name" value="LRR_N_plant-typ"/>
</dbReference>
<keyword evidence="17 23" id="KW-0472">Membrane</keyword>
<evidence type="ECO:0000256" key="15">
    <source>
        <dbReference type="ARBA" id="ARBA00022840"/>
    </source>
</evidence>
<comment type="catalytic activity">
    <reaction evidence="21">
        <text>L-seryl-[protein] + ATP = O-phospho-L-seryl-[protein] + ADP + H(+)</text>
        <dbReference type="Rhea" id="RHEA:17989"/>
        <dbReference type="Rhea" id="RHEA-COMP:9863"/>
        <dbReference type="Rhea" id="RHEA-COMP:11604"/>
        <dbReference type="ChEBI" id="CHEBI:15378"/>
        <dbReference type="ChEBI" id="CHEBI:29999"/>
        <dbReference type="ChEBI" id="CHEBI:30616"/>
        <dbReference type="ChEBI" id="CHEBI:83421"/>
        <dbReference type="ChEBI" id="CHEBI:456216"/>
        <dbReference type="EC" id="2.7.11.1"/>
    </reaction>
</comment>
<dbReference type="PANTHER" id="PTHR48053">
    <property type="entry name" value="LEUCINE RICH REPEAT FAMILY PROTEIN, EXPRESSED"/>
    <property type="match status" value="1"/>
</dbReference>
<evidence type="ECO:0000256" key="17">
    <source>
        <dbReference type="ARBA" id="ARBA00023136"/>
    </source>
</evidence>
<dbReference type="GO" id="GO:0005524">
    <property type="term" value="F:ATP binding"/>
    <property type="evidence" value="ECO:0007669"/>
    <property type="project" value="UniProtKB-UniRule"/>
</dbReference>
<dbReference type="Proteomes" id="UP001632038">
    <property type="component" value="Unassembled WGS sequence"/>
</dbReference>
<keyword evidence="18" id="KW-0675">Receptor</keyword>
<dbReference type="Pfam" id="PF00069">
    <property type="entry name" value="Pkinase"/>
    <property type="match status" value="1"/>
</dbReference>